<proteinExistence type="predicted"/>
<accession>W2YXB3</accession>
<dbReference type="EMBL" id="ANIY01002656">
    <property type="protein sequence ID" value="ETP39663.1"/>
    <property type="molecule type" value="Genomic_DNA"/>
</dbReference>
<reference evidence="1 2" key="1">
    <citation type="submission" date="2013-11" db="EMBL/GenBank/DDBJ databases">
        <title>The Genome Sequence of Phytophthora parasitica P10297.</title>
        <authorList>
            <consortium name="The Broad Institute Genomics Platform"/>
            <person name="Russ C."/>
            <person name="Tyler B."/>
            <person name="Panabieres F."/>
            <person name="Shan W."/>
            <person name="Tripathy S."/>
            <person name="Grunwald N."/>
            <person name="Machado M."/>
            <person name="Johnson C.S."/>
            <person name="Walker B."/>
            <person name="Young S.K."/>
            <person name="Zeng Q."/>
            <person name="Gargeya S."/>
            <person name="Fitzgerald M."/>
            <person name="Haas B."/>
            <person name="Abouelleil A."/>
            <person name="Allen A.W."/>
            <person name="Alvarado L."/>
            <person name="Arachchi H.M."/>
            <person name="Berlin A.M."/>
            <person name="Chapman S.B."/>
            <person name="Gainer-Dewar J."/>
            <person name="Goldberg J."/>
            <person name="Griggs A."/>
            <person name="Gujja S."/>
            <person name="Hansen M."/>
            <person name="Howarth C."/>
            <person name="Imamovic A."/>
            <person name="Ireland A."/>
            <person name="Larimer J."/>
            <person name="McCowan C."/>
            <person name="Murphy C."/>
            <person name="Pearson M."/>
            <person name="Poon T.W."/>
            <person name="Priest M."/>
            <person name="Roberts A."/>
            <person name="Saif S."/>
            <person name="Shea T."/>
            <person name="Sisk P."/>
            <person name="Sykes S."/>
            <person name="Wortman J."/>
            <person name="Nusbaum C."/>
            <person name="Birren B."/>
        </authorList>
    </citation>
    <scope>NUCLEOTIDE SEQUENCE [LARGE SCALE GENOMIC DNA]</scope>
    <source>
        <strain evidence="1 2">P10297</strain>
    </source>
</reference>
<dbReference type="AlphaFoldDB" id="W2YXB3"/>
<comment type="caution">
    <text evidence="1">The sequence shown here is derived from an EMBL/GenBank/DDBJ whole genome shotgun (WGS) entry which is preliminary data.</text>
</comment>
<gene>
    <name evidence="1" type="ORF">F442_12890</name>
</gene>
<evidence type="ECO:0000313" key="2">
    <source>
        <dbReference type="Proteomes" id="UP000018948"/>
    </source>
</evidence>
<dbReference type="Proteomes" id="UP000018948">
    <property type="component" value="Unassembled WGS sequence"/>
</dbReference>
<evidence type="ECO:0000313" key="1">
    <source>
        <dbReference type="EMBL" id="ETP39663.1"/>
    </source>
</evidence>
<protein>
    <submittedName>
        <fullName evidence="1">Uncharacterized protein</fullName>
    </submittedName>
</protein>
<name>W2YXB3_PHYNI</name>
<sequence length="112" mass="12476">MNTTIRHHYSRISTVEVVDSTLATRFMILGWNADKTQIRGTTTCIVRVGDQRRVVCTCSSRDSDGRACIHLSLLNCSHCKCESSRPEKLHLPTGEVDDVDVVEVGSTGKKRE</sequence>
<organism evidence="1 2">
    <name type="scientific">Phytophthora nicotianae P10297</name>
    <dbReference type="NCBI Taxonomy" id="1317064"/>
    <lineage>
        <taxon>Eukaryota</taxon>
        <taxon>Sar</taxon>
        <taxon>Stramenopiles</taxon>
        <taxon>Oomycota</taxon>
        <taxon>Peronosporomycetes</taxon>
        <taxon>Peronosporales</taxon>
        <taxon>Peronosporaceae</taxon>
        <taxon>Phytophthora</taxon>
    </lineage>
</organism>